<organism evidence="3 4">
    <name type="scientific">Candidatus Parabacteroides intestinigallinarum</name>
    <dbReference type="NCBI Taxonomy" id="2838722"/>
    <lineage>
        <taxon>Bacteria</taxon>
        <taxon>Pseudomonadati</taxon>
        <taxon>Bacteroidota</taxon>
        <taxon>Bacteroidia</taxon>
        <taxon>Bacteroidales</taxon>
        <taxon>Tannerellaceae</taxon>
        <taxon>Parabacteroides</taxon>
    </lineage>
</organism>
<name>A0A9D1XRE1_9BACT</name>
<dbReference type="EMBL" id="DXEN01000054">
    <property type="protein sequence ID" value="HIX86281.1"/>
    <property type="molecule type" value="Genomic_DNA"/>
</dbReference>
<dbReference type="GO" id="GO:0004373">
    <property type="term" value="F:alpha-1,4-glucan glucosyltransferase (UDP-glucose donor) activity"/>
    <property type="evidence" value="ECO:0007669"/>
    <property type="project" value="InterPro"/>
</dbReference>
<dbReference type="PANTHER" id="PTHR10176">
    <property type="entry name" value="GLYCOGEN SYNTHASE"/>
    <property type="match status" value="1"/>
</dbReference>
<dbReference type="GO" id="GO:0005978">
    <property type="term" value="P:glycogen biosynthetic process"/>
    <property type="evidence" value="ECO:0007669"/>
    <property type="project" value="InterPro"/>
</dbReference>
<accession>A0A9D1XRE1</accession>
<dbReference type="PANTHER" id="PTHR10176:SF3">
    <property type="entry name" value="GLYCOGEN [STARCH] SYNTHASE"/>
    <property type="match status" value="1"/>
</dbReference>
<dbReference type="EC" id="2.4.-.-" evidence="3"/>
<proteinExistence type="predicted"/>
<dbReference type="GO" id="GO:0005737">
    <property type="term" value="C:cytoplasm"/>
    <property type="evidence" value="ECO:0007669"/>
    <property type="project" value="TreeGrafter"/>
</dbReference>
<evidence type="ECO:0000256" key="2">
    <source>
        <dbReference type="ARBA" id="ARBA00022679"/>
    </source>
</evidence>
<keyword evidence="1 3" id="KW-0328">Glycosyltransferase</keyword>
<keyword evidence="2 3" id="KW-0808">Transferase</keyword>
<dbReference type="Pfam" id="PF05693">
    <property type="entry name" value="Glycogen_syn"/>
    <property type="match status" value="2"/>
</dbReference>
<dbReference type="InterPro" id="IPR008631">
    <property type="entry name" value="Glycogen_synth"/>
</dbReference>
<reference evidence="3" key="1">
    <citation type="journal article" date="2021" name="PeerJ">
        <title>Extensive microbial diversity within the chicken gut microbiome revealed by metagenomics and culture.</title>
        <authorList>
            <person name="Gilroy R."/>
            <person name="Ravi A."/>
            <person name="Getino M."/>
            <person name="Pursley I."/>
            <person name="Horton D.L."/>
            <person name="Alikhan N.F."/>
            <person name="Baker D."/>
            <person name="Gharbi K."/>
            <person name="Hall N."/>
            <person name="Watson M."/>
            <person name="Adriaenssens E.M."/>
            <person name="Foster-Nyarko E."/>
            <person name="Jarju S."/>
            <person name="Secka A."/>
            <person name="Antonio M."/>
            <person name="Oren A."/>
            <person name="Chaudhuri R.R."/>
            <person name="La Ragione R."/>
            <person name="Hildebrand F."/>
            <person name="Pallen M.J."/>
        </authorList>
    </citation>
    <scope>NUCLEOTIDE SEQUENCE</scope>
    <source>
        <strain evidence="3">ChiHecec2B26-12326</strain>
    </source>
</reference>
<dbReference type="Proteomes" id="UP000823847">
    <property type="component" value="Unassembled WGS sequence"/>
</dbReference>
<evidence type="ECO:0000256" key="1">
    <source>
        <dbReference type="ARBA" id="ARBA00022676"/>
    </source>
</evidence>
<protein>
    <submittedName>
        <fullName evidence="3">Glycosyltransferase</fullName>
        <ecNumber evidence="3">2.4.-.-</ecNumber>
    </submittedName>
</protein>
<reference evidence="3" key="2">
    <citation type="submission" date="2021-04" db="EMBL/GenBank/DDBJ databases">
        <authorList>
            <person name="Gilroy R."/>
        </authorList>
    </citation>
    <scope>NUCLEOTIDE SEQUENCE</scope>
    <source>
        <strain evidence="3">ChiHecec2B26-12326</strain>
    </source>
</reference>
<evidence type="ECO:0000313" key="4">
    <source>
        <dbReference type="Proteomes" id="UP000823847"/>
    </source>
</evidence>
<gene>
    <name evidence="3" type="ORF">H9848_06705</name>
</gene>
<dbReference type="Gene3D" id="3.40.50.2000">
    <property type="entry name" value="Glycogen Phosphorylase B"/>
    <property type="match status" value="2"/>
</dbReference>
<evidence type="ECO:0000313" key="3">
    <source>
        <dbReference type="EMBL" id="HIX86281.1"/>
    </source>
</evidence>
<comment type="caution">
    <text evidence="3">The sequence shown here is derived from an EMBL/GenBank/DDBJ whole genome shotgun (WGS) entry which is preliminary data.</text>
</comment>
<dbReference type="AlphaFoldDB" id="A0A9D1XRE1"/>
<dbReference type="SUPFAM" id="SSF53756">
    <property type="entry name" value="UDP-Glycosyltransferase/glycogen phosphorylase"/>
    <property type="match status" value="2"/>
</dbReference>
<sequence length="552" mass="63283">MNDMLKTPELLFESSWEVCNKVGGIYTVLSTKAHTLQQIFNDKVIFIGPDVWADTVAPDFQEEVALFADWKRHAEEVDHLRVKVGRWNVPGTPPVILVDFKPYFSERDAFFYAMWDNFRVDSIHAYGDYDESCIFAYAVGKVIESFYHFYKLENKRVAALFNEWMLGMGALYVRKHIPAIATLFTTHATSIGRSIAGNNKALYAYMDGYNGDQMAKELNMEAKHSVEKQTAHFVDCFTTVSDITARECKQLLDKEPDIVTPNGFEPNFVPEGEMYDRKREEARRTLINVAEKLLGCPIDPGALLVSTSGRYEYRNKGIDEFITAMNRVRTCGRLRREVVAFIMVPAWVRAPRADLKMMIEKDIEPTAPLQVPFITHWLHNMNEDKILNYIQSVGFTNTASEKLKIIYVPCYLDGQGGIFNKTYYDMLIGMDVTVYPSYYEPWGYTPLESVAFGIPTITTDLAGFGLWAKRTVSGDDINEGVVVINRTDFNYFEVAESIMNVVLALSQMDAAAIERIKRRCFDLARKAEWSKFINYYLEAFDKATRRAEERNR</sequence>